<dbReference type="PROSITE" id="PS51257">
    <property type="entry name" value="PROKAR_LIPOPROTEIN"/>
    <property type="match status" value="1"/>
</dbReference>
<proteinExistence type="inferred from homology"/>
<comment type="similarity">
    <text evidence="1 2">Belongs to the outer membrane factor (OMF) (TC 1.B.17) family.</text>
</comment>
<dbReference type="GO" id="GO:0005886">
    <property type="term" value="C:plasma membrane"/>
    <property type="evidence" value="ECO:0007669"/>
    <property type="project" value="UniProtKB-SubCell"/>
</dbReference>
<evidence type="ECO:0000256" key="1">
    <source>
        <dbReference type="ARBA" id="ARBA00007613"/>
    </source>
</evidence>
<dbReference type="PANTHER" id="PTHR30203:SF25">
    <property type="entry name" value="OUTER MEMBRANE PROTEIN-RELATED"/>
    <property type="match status" value="1"/>
</dbReference>
<keyword evidence="2" id="KW-1134">Transmembrane beta strand</keyword>
<keyword evidence="2" id="KW-0732">Signal</keyword>
<feature type="signal peptide" evidence="2">
    <location>
        <begin position="1"/>
        <end position="25"/>
    </location>
</feature>
<dbReference type="NCBIfam" id="TIGR01845">
    <property type="entry name" value="outer_NodT"/>
    <property type="match status" value="1"/>
</dbReference>
<keyword evidence="2" id="KW-0472">Membrane</keyword>
<dbReference type="Proteomes" id="UP001139353">
    <property type="component" value="Unassembled WGS sequence"/>
</dbReference>
<accession>A0A9X1YKM2</accession>
<dbReference type="RefSeq" id="WP_275683513.1">
    <property type="nucleotide sequence ID" value="NZ_JAJLJH010000004.1"/>
</dbReference>
<gene>
    <name evidence="3" type="ORF">LPC04_17370</name>
</gene>
<dbReference type="Pfam" id="PF02321">
    <property type="entry name" value="OEP"/>
    <property type="match status" value="2"/>
</dbReference>
<keyword evidence="2" id="KW-0564">Palmitate</keyword>
<sequence>MRTDLLPRLSAIVAAAVAFSTFAGCAVGPNYQAPEMTGTFAYHGATTLAAREGEAPAPALAEWWRGFDDPELARIVERTIAQNLDLAASQERVAQARAAAARAGADRLPEASVDASVARERQSLESPLGKVASHLPGYERTQDLAQLGVGASWEADIAGGLRRGEQAADAELQAAQAEHAGVRVSLAAEAADAYLRVRGAQARIAIAQSQIADEAQLVDLVRLRKDKGLGTAREVAQAEGVLLQAQATVPPLRREMASQLFRLDVLTGVVPGTSEAEVTATPVAFKVPAIATAGGPAELLRRRPDVVAAERRLAASNARIGVAIAGYYPSFSLSGALGFESLDVGKTLTASAFQPAALVGLHWRLFDFGRVDAEVDQARGANREALLRYREAMLRATEDVENAIVALTELESQHALLAREVDAHVQARDAAQDAYKGGAVSLVEVIDEDRQLLAAQDLLASVRTDDARSAVAAFRALGGGWTLPASPQVASR</sequence>
<comment type="caution">
    <text evidence="3">The sequence shown here is derived from an EMBL/GenBank/DDBJ whole genome shotgun (WGS) entry which is preliminary data.</text>
</comment>
<evidence type="ECO:0000313" key="4">
    <source>
        <dbReference type="Proteomes" id="UP001139353"/>
    </source>
</evidence>
<dbReference type="AlphaFoldDB" id="A0A9X1YKM2"/>
<keyword evidence="2" id="KW-0812">Transmembrane</keyword>
<dbReference type="InterPro" id="IPR010131">
    <property type="entry name" value="MdtP/NodT-like"/>
</dbReference>
<protein>
    <submittedName>
        <fullName evidence="3">Efflux transporter outer membrane subunit</fullName>
    </submittedName>
</protein>
<evidence type="ECO:0000256" key="2">
    <source>
        <dbReference type="RuleBase" id="RU362097"/>
    </source>
</evidence>
<reference evidence="3" key="1">
    <citation type="submission" date="2021-11" db="EMBL/GenBank/DDBJ databases">
        <title>BS-T2-15 a new species belonging to the Comamonadaceae family isolated from the soil of a French oak forest.</title>
        <authorList>
            <person name="Mieszkin S."/>
            <person name="Alain K."/>
        </authorList>
    </citation>
    <scope>NUCLEOTIDE SEQUENCE</scope>
    <source>
        <strain evidence="3">BS-T2-15</strain>
    </source>
</reference>
<dbReference type="Gene3D" id="2.20.200.10">
    <property type="entry name" value="Outer membrane efflux proteins (OEP)"/>
    <property type="match status" value="1"/>
</dbReference>
<dbReference type="EMBL" id="JAJLJH010000004">
    <property type="protein sequence ID" value="MCK9687477.1"/>
    <property type="molecule type" value="Genomic_DNA"/>
</dbReference>
<name>A0A9X1YKM2_9BURK</name>
<dbReference type="InterPro" id="IPR003423">
    <property type="entry name" value="OMP_efflux"/>
</dbReference>
<feature type="chain" id="PRO_5041013332" evidence="2">
    <location>
        <begin position="26"/>
        <end position="492"/>
    </location>
</feature>
<dbReference type="Gene3D" id="1.20.1600.10">
    <property type="entry name" value="Outer membrane efflux proteins (OEP)"/>
    <property type="match status" value="1"/>
</dbReference>
<dbReference type="PANTHER" id="PTHR30203">
    <property type="entry name" value="OUTER MEMBRANE CATION EFFLUX PROTEIN"/>
    <property type="match status" value="1"/>
</dbReference>
<organism evidence="3 4">
    <name type="scientific">Scleromatobacter humisilvae</name>
    <dbReference type="NCBI Taxonomy" id="2897159"/>
    <lineage>
        <taxon>Bacteria</taxon>
        <taxon>Pseudomonadati</taxon>
        <taxon>Pseudomonadota</taxon>
        <taxon>Betaproteobacteria</taxon>
        <taxon>Burkholderiales</taxon>
        <taxon>Sphaerotilaceae</taxon>
        <taxon>Scleromatobacter</taxon>
    </lineage>
</organism>
<evidence type="ECO:0000313" key="3">
    <source>
        <dbReference type="EMBL" id="MCK9687477.1"/>
    </source>
</evidence>
<dbReference type="GO" id="GO:0015562">
    <property type="term" value="F:efflux transmembrane transporter activity"/>
    <property type="evidence" value="ECO:0007669"/>
    <property type="project" value="InterPro"/>
</dbReference>
<keyword evidence="2" id="KW-0449">Lipoprotein</keyword>
<keyword evidence="4" id="KW-1185">Reference proteome</keyword>
<dbReference type="SUPFAM" id="SSF56954">
    <property type="entry name" value="Outer membrane efflux proteins (OEP)"/>
    <property type="match status" value="1"/>
</dbReference>
<comment type="subcellular location">
    <subcellularLocation>
        <location evidence="2">Cell membrane</location>
        <topology evidence="2">Lipid-anchor</topology>
    </subcellularLocation>
</comment>